<feature type="domain" description="RNase H type-1" evidence="1">
    <location>
        <begin position="167"/>
        <end position="243"/>
    </location>
</feature>
<evidence type="ECO:0008006" key="5">
    <source>
        <dbReference type="Google" id="ProtNLM"/>
    </source>
</evidence>
<reference evidence="3 4" key="1">
    <citation type="submission" date="2020-02" db="EMBL/GenBank/DDBJ databases">
        <authorList>
            <person name="Ma Q."/>
            <person name="Huang Y."/>
            <person name="Song X."/>
            <person name="Pei D."/>
        </authorList>
    </citation>
    <scope>NUCLEOTIDE SEQUENCE [LARGE SCALE GENOMIC DNA]</scope>
    <source>
        <strain evidence="3">Sxm20200214</strain>
        <tissue evidence="3">Leaf</tissue>
    </source>
</reference>
<evidence type="ECO:0000313" key="3">
    <source>
        <dbReference type="EMBL" id="KAG2267063.1"/>
    </source>
</evidence>
<protein>
    <recommendedName>
        <fullName evidence="5">Reverse transcriptase zinc-binding domain-containing protein</fullName>
    </recommendedName>
</protein>
<dbReference type="InterPro" id="IPR026960">
    <property type="entry name" value="RVT-Znf"/>
</dbReference>
<evidence type="ECO:0000313" key="4">
    <source>
        <dbReference type="Proteomes" id="UP000886595"/>
    </source>
</evidence>
<dbReference type="Pfam" id="PF13966">
    <property type="entry name" value="zf-RVT"/>
    <property type="match status" value="1"/>
</dbReference>
<dbReference type="EMBL" id="JAAMPC010000014">
    <property type="protein sequence ID" value="KAG2267063.1"/>
    <property type="molecule type" value="Genomic_DNA"/>
</dbReference>
<name>A0A8X7QFC3_BRACI</name>
<sequence>MCRLVNEQARELWTEPSISSLTQQVWKVKTVPKIRHFMWQSLSNCIPVCSRLADRHCHPVRTCQRCGHDDETVNHLLFECPLATQTWTLAQLPFHPGEFQSSSIYSNFDCLLNRVHKQNGSEDSLGPTSEKSNWRLVQIIPDVSEESDNMDMPELPVRPPRRPLCRFDASWKEDDARFGGGLVIEKEDGITIFGSFASNRVLSPVHAEFSTLLWAMKSSLLLGHDSMDFEPDCLQLKEYINNILFGKNRKIHWRQIHLYYEIPLF</sequence>
<feature type="domain" description="Reverse transcriptase zinc-binding" evidence="2">
    <location>
        <begin position="21"/>
        <end position="87"/>
    </location>
</feature>
<comment type="caution">
    <text evidence="3">The sequence shown here is derived from an EMBL/GenBank/DDBJ whole genome shotgun (WGS) entry which is preliminary data.</text>
</comment>
<dbReference type="InterPro" id="IPR002156">
    <property type="entry name" value="RNaseH_domain"/>
</dbReference>
<dbReference type="Pfam" id="PF13456">
    <property type="entry name" value="RVT_3"/>
    <property type="match status" value="1"/>
</dbReference>
<organism evidence="3 4">
    <name type="scientific">Brassica carinata</name>
    <name type="common">Ethiopian mustard</name>
    <name type="synonym">Abyssinian cabbage</name>
    <dbReference type="NCBI Taxonomy" id="52824"/>
    <lineage>
        <taxon>Eukaryota</taxon>
        <taxon>Viridiplantae</taxon>
        <taxon>Streptophyta</taxon>
        <taxon>Embryophyta</taxon>
        <taxon>Tracheophyta</taxon>
        <taxon>Spermatophyta</taxon>
        <taxon>Magnoliopsida</taxon>
        <taxon>eudicotyledons</taxon>
        <taxon>Gunneridae</taxon>
        <taxon>Pentapetalae</taxon>
        <taxon>rosids</taxon>
        <taxon>malvids</taxon>
        <taxon>Brassicales</taxon>
        <taxon>Brassicaceae</taxon>
        <taxon>Brassiceae</taxon>
        <taxon>Brassica</taxon>
    </lineage>
</organism>
<dbReference type="OrthoDB" id="1752140at2759"/>
<evidence type="ECO:0000259" key="2">
    <source>
        <dbReference type="Pfam" id="PF13966"/>
    </source>
</evidence>
<keyword evidence="4" id="KW-1185">Reference proteome</keyword>
<evidence type="ECO:0000259" key="1">
    <source>
        <dbReference type="Pfam" id="PF13456"/>
    </source>
</evidence>
<dbReference type="GO" id="GO:0004523">
    <property type="term" value="F:RNA-DNA hybrid ribonuclease activity"/>
    <property type="evidence" value="ECO:0007669"/>
    <property type="project" value="InterPro"/>
</dbReference>
<dbReference type="AlphaFoldDB" id="A0A8X7QFC3"/>
<proteinExistence type="predicted"/>
<gene>
    <name evidence="3" type="ORF">Bca52824_074142</name>
</gene>
<dbReference type="GO" id="GO:0003676">
    <property type="term" value="F:nucleic acid binding"/>
    <property type="evidence" value="ECO:0007669"/>
    <property type="project" value="InterPro"/>
</dbReference>
<dbReference type="PANTHER" id="PTHR34146:SF3">
    <property type="entry name" value="POLYNUCLEOTIDYL TRANSFERASE, RIBONUCLEASE H-LIKE SUPERFAMILY PROTEIN"/>
    <property type="match status" value="1"/>
</dbReference>
<dbReference type="Proteomes" id="UP000886595">
    <property type="component" value="Unassembled WGS sequence"/>
</dbReference>
<accession>A0A8X7QFC3</accession>
<dbReference type="PANTHER" id="PTHR34146">
    <property type="entry name" value="POLYNUCLEOTIDYL TRANSFERASE, RIBONUCLEASE H-LIKE SUPERFAMILY PROTEIN-RELATED"/>
    <property type="match status" value="1"/>
</dbReference>